<name>A0ACB8UN59_9EURO</name>
<dbReference type="EMBL" id="JALBCA010000145">
    <property type="protein sequence ID" value="KAI2382091.1"/>
    <property type="molecule type" value="Genomic_DNA"/>
</dbReference>
<sequence length="971" mass="108426">MATTRASSTRPDQVTWDRSMTPMLDFQLASANAHFGLQSLPLSRSHWDMPNAPRTLPTQPEPVPATVPKDIALTVRRERELLDAAGPVTYTPATHRVSKAKKGKRVHLCQFPGCNKIFTRAEHRRRHELNHNPQASFVCSVEGCGKGFHRNDLLARHMEKHNDPQPRQPRASPRRRKNSHTSTVSGRTASNPPPISDPRLTPVSLSVSSATSSIAPPASVAPTYGGNFTPSFWDQASRPLEKPQPVPQTPYTHIDELVPFPSPGSSRSSSSNSSPFQLPSQFPEAVFAQQLTSSPPLIASTFPEWTSLEAVVSQHPQMMLPTVPTTAAPFEANVPQTVGEPSLIYSTPHRKVVDGSPAVPVPLSSLDGVEWFALRRELAAAPGVISGNGGMAIIDLAKWQDCLECYWLYFHPLFPIVHRASFFATKPSPLMTGAMVAIGSQYDQRPNSKEYSLALLEACQKILSKRAPITSRSRTSDIQAVFLLEMLSKYRSRRADIKISHRLRSLYGSFIQDGHWASQNPLAAYHSLPPNPSIEDLRNANKFWAEHETRRRVLQAAFILEVQQSLFFQQPLATFLRSNSEPTIRDYRISEKVDLPFPCSADLWECSDITQWVKLANDYEAMLLSGARDRVIQSASFPTIDVDPFQASLIFCQTLPNTNDLEDAMEVFVKKITEKPASDGSGGVSHTGPSYIRFMYHVLLAAKHVPVQALLTVSGESWLFSRKVSEAEFRASTEKMQAWISNQAEAKRALWHAINALQYAIEADDPNLPIQARRQMSTDQQANTQIPTNYPNSRCPSDGTHDNPPAITDTSATSPRFFTSPLTMLQANWALYICTLICQTYENSIPSSSDPQSSISVHQYITTFLSSYSSLQNFLDCTTVPTHHDLRPVLEHIRAIIARNSSGSLSGAGLLNEAGRVLMRLIEGGRQQGQQQQPQPQQRQQQARDLQHFYQHRHQHTHTHQHQHQQAWEFY</sequence>
<organism evidence="1">
    <name type="scientific">Ophidiomyces ophidiicola</name>
    <dbReference type="NCBI Taxonomy" id="1387563"/>
    <lineage>
        <taxon>Eukaryota</taxon>
        <taxon>Fungi</taxon>
        <taxon>Dikarya</taxon>
        <taxon>Ascomycota</taxon>
        <taxon>Pezizomycotina</taxon>
        <taxon>Eurotiomycetes</taxon>
        <taxon>Eurotiomycetidae</taxon>
        <taxon>Onygenales</taxon>
        <taxon>Onygenaceae</taxon>
        <taxon>Ophidiomyces</taxon>
    </lineage>
</organism>
<reference evidence="1" key="1">
    <citation type="journal article" date="2022" name="bioRxiv">
        <title>Population genetic analysis of Ophidiomyces ophidiicola, the causative agent of snake fungal disease, indicates recent introductions to the USA.</title>
        <authorList>
            <person name="Ladner J.T."/>
            <person name="Palmer J.M."/>
            <person name="Ettinger C.L."/>
            <person name="Stajich J.E."/>
            <person name="Farrell T.M."/>
            <person name="Glorioso B.M."/>
            <person name="Lawson B."/>
            <person name="Price S.J."/>
            <person name="Stengle A.G."/>
            <person name="Grear D.A."/>
            <person name="Lorch J.M."/>
        </authorList>
    </citation>
    <scope>NUCLEOTIDE SEQUENCE</scope>
    <source>
        <strain evidence="1">NWHC 24266-5</strain>
    </source>
</reference>
<gene>
    <name evidence="1" type="ORF">LOY88_006323</name>
</gene>
<accession>A0ACB8UN59</accession>
<proteinExistence type="predicted"/>
<protein>
    <submittedName>
        <fullName evidence="1">Uncharacterized protein</fullName>
    </submittedName>
</protein>
<comment type="caution">
    <text evidence="1">The sequence shown here is derived from an EMBL/GenBank/DDBJ whole genome shotgun (WGS) entry which is preliminary data.</text>
</comment>
<evidence type="ECO:0000313" key="1">
    <source>
        <dbReference type="EMBL" id="KAI2382091.1"/>
    </source>
</evidence>